<feature type="region of interest" description="Disordered" evidence="1">
    <location>
        <begin position="368"/>
        <end position="403"/>
    </location>
</feature>
<dbReference type="InterPro" id="IPR036397">
    <property type="entry name" value="RNaseH_sf"/>
</dbReference>
<dbReference type="AlphaFoldDB" id="A0A8X6SZW9"/>
<gene>
    <name evidence="2" type="primary">NCL1_26994</name>
    <name evidence="2" type="ORF">TNCV_3992851</name>
</gene>
<dbReference type="InterPro" id="IPR012337">
    <property type="entry name" value="RNaseH-like_sf"/>
</dbReference>
<evidence type="ECO:0008006" key="4">
    <source>
        <dbReference type="Google" id="ProtNLM"/>
    </source>
</evidence>
<dbReference type="Proteomes" id="UP000887159">
    <property type="component" value="Unassembled WGS sequence"/>
</dbReference>
<organism evidence="2 3">
    <name type="scientific">Trichonephila clavipes</name>
    <name type="common">Golden silk orbweaver</name>
    <name type="synonym">Nephila clavipes</name>
    <dbReference type="NCBI Taxonomy" id="2585209"/>
    <lineage>
        <taxon>Eukaryota</taxon>
        <taxon>Metazoa</taxon>
        <taxon>Ecdysozoa</taxon>
        <taxon>Arthropoda</taxon>
        <taxon>Chelicerata</taxon>
        <taxon>Arachnida</taxon>
        <taxon>Araneae</taxon>
        <taxon>Araneomorphae</taxon>
        <taxon>Entelegynae</taxon>
        <taxon>Araneoidea</taxon>
        <taxon>Nephilidae</taxon>
        <taxon>Trichonephila</taxon>
    </lineage>
</organism>
<protein>
    <recommendedName>
        <fullName evidence="4">RNase H type-1 domain-containing protein</fullName>
    </recommendedName>
</protein>
<name>A0A8X6SZW9_TRICX</name>
<evidence type="ECO:0000313" key="2">
    <source>
        <dbReference type="EMBL" id="GFY21241.1"/>
    </source>
</evidence>
<dbReference type="GO" id="GO:0003676">
    <property type="term" value="F:nucleic acid binding"/>
    <property type="evidence" value="ECO:0007669"/>
    <property type="project" value="InterPro"/>
</dbReference>
<dbReference type="SUPFAM" id="SSF53098">
    <property type="entry name" value="Ribonuclease H-like"/>
    <property type="match status" value="1"/>
</dbReference>
<accession>A0A8X6SZW9</accession>
<reference evidence="2" key="1">
    <citation type="submission" date="2020-08" db="EMBL/GenBank/DDBJ databases">
        <title>Multicomponent nature underlies the extraordinary mechanical properties of spider dragline silk.</title>
        <authorList>
            <person name="Kono N."/>
            <person name="Nakamura H."/>
            <person name="Mori M."/>
            <person name="Yoshida Y."/>
            <person name="Ohtoshi R."/>
            <person name="Malay A.D."/>
            <person name="Moran D.A.P."/>
            <person name="Tomita M."/>
            <person name="Numata K."/>
            <person name="Arakawa K."/>
        </authorList>
    </citation>
    <scope>NUCLEOTIDE SEQUENCE</scope>
</reference>
<keyword evidence="3" id="KW-1185">Reference proteome</keyword>
<feature type="compositionally biased region" description="Basic and acidic residues" evidence="1">
    <location>
        <begin position="368"/>
        <end position="386"/>
    </location>
</feature>
<sequence>MSVPSHPLKPFALVIGLNRLYEARSFNIKPFSERAKAVLNDAHLNNINIQENNILAFPPWDIQIFNYHNPFSGCHKADTADVIYQQLFSFHRKRRHPTVIEILILLRKLERKGFHIFFSWVPGHVGILGNEQADTAARSMSDHMQRPVCFQDLKTFTHNYIHRVWQETWDQQILNKLHNIHPSTSHWAALPVRRHDVRLTRLRIGHTRFTHRHLLLGRALDWFEVLGYRVVEDKVTDYAHLKQALSKQFPVVRNMSELETRFYSSSQKHNQKPSDFVYDLLKIHKILILEIMEEKLIDHIISRLEPQILDYVEVRNPQTTSNLLQIIDKYKERFLNRKIRGSSWESRDIKPNENNIFPNRYRQENWRETRDNNRYTDNSRPRREFNTFESQGVADNQRFDGRR</sequence>
<evidence type="ECO:0000256" key="1">
    <source>
        <dbReference type="SAM" id="MobiDB-lite"/>
    </source>
</evidence>
<dbReference type="EMBL" id="BMAU01021357">
    <property type="protein sequence ID" value="GFY21241.1"/>
    <property type="molecule type" value="Genomic_DNA"/>
</dbReference>
<proteinExistence type="predicted"/>
<dbReference type="Gene3D" id="3.30.420.10">
    <property type="entry name" value="Ribonuclease H-like superfamily/Ribonuclease H"/>
    <property type="match status" value="1"/>
</dbReference>
<evidence type="ECO:0000313" key="3">
    <source>
        <dbReference type="Proteomes" id="UP000887159"/>
    </source>
</evidence>
<comment type="caution">
    <text evidence="2">The sequence shown here is derived from an EMBL/GenBank/DDBJ whole genome shotgun (WGS) entry which is preliminary data.</text>
</comment>